<evidence type="ECO:0000313" key="3">
    <source>
        <dbReference type="Proteomes" id="UP000287033"/>
    </source>
</evidence>
<protein>
    <submittedName>
        <fullName evidence="2">Uncharacterized protein</fullName>
    </submittedName>
</protein>
<name>A0A401U449_CHIPU</name>
<proteinExistence type="predicted"/>
<evidence type="ECO:0000313" key="2">
    <source>
        <dbReference type="EMBL" id="GCC49668.1"/>
    </source>
</evidence>
<feature type="region of interest" description="Disordered" evidence="1">
    <location>
        <begin position="1"/>
        <end position="26"/>
    </location>
</feature>
<reference evidence="2 3" key="1">
    <citation type="journal article" date="2018" name="Nat. Ecol. Evol.">
        <title>Shark genomes provide insights into elasmobranch evolution and the origin of vertebrates.</title>
        <authorList>
            <person name="Hara Y"/>
            <person name="Yamaguchi K"/>
            <person name="Onimaru K"/>
            <person name="Kadota M"/>
            <person name="Koyanagi M"/>
            <person name="Keeley SD"/>
            <person name="Tatsumi K"/>
            <person name="Tanaka K"/>
            <person name="Motone F"/>
            <person name="Kageyama Y"/>
            <person name="Nozu R"/>
            <person name="Adachi N"/>
            <person name="Nishimura O"/>
            <person name="Nakagawa R"/>
            <person name="Tanegashima C"/>
            <person name="Kiyatake I"/>
            <person name="Matsumoto R"/>
            <person name="Murakumo K"/>
            <person name="Nishida K"/>
            <person name="Terakita A"/>
            <person name="Kuratani S"/>
            <person name="Sato K"/>
            <person name="Hyodo S Kuraku.S."/>
        </authorList>
    </citation>
    <scope>NUCLEOTIDE SEQUENCE [LARGE SCALE GENOMIC DNA]</scope>
</reference>
<comment type="caution">
    <text evidence="2">The sequence shown here is derived from an EMBL/GenBank/DDBJ whole genome shotgun (WGS) entry which is preliminary data.</text>
</comment>
<sequence>MGQYGLSPGTLEASKRQPREAKGSERAKRCFGTHEVFMLSLTLSEIGLLLPDNGPSYAASESAWHKADTAANAAANMLRRAAFFIAVWKGSSPSMPS</sequence>
<dbReference type="AlphaFoldDB" id="A0A401U449"/>
<keyword evidence="3" id="KW-1185">Reference proteome</keyword>
<feature type="compositionally biased region" description="Basic and acidic residues" evidence="1">
    <location>
        <begin position="13"/>
        <end position="26"/>
    </location>
</feature>
<evidence type="ECO:0000256" key="1">
    <source>
        <dbReference type="SAM" id="MobiDB-lite"/>
    </source>
</evidence>
<dbReference type="Proteomes" id="UP000287033">
    <property type="component" value="Unassembled WGS sequence"/>
</dbReference>
<organism evidence="2 3">
    <name type="scientific">Chiloscyllium punctatum</name>
    <name type="common">Brownbanded bambooshark</name>
    <name type="synonym">Hemiscyllium punctatum</name>
    <dbReference type="NCBI Taxonomy" id="137246"/>
    <lineage>
        <taxon>Eukaryota</taxon>
        <taxon>Metazoa</taxon>
        <taxon>Chordata</taxon>
        <taxon>Craniata</taxon>
        <taxon>Vertebrata</taxon>
        <taxon>Chondrichthyes</taxon>
        <taxon>Elasmobranchii</taxon>
        <taxon>Galeomorphii</taxon>
        <taxon>Galeoidea</taxon>
        <taxon>Orectolobiformes</taxon>
        <taxon>Hemiscylliidae</taxon>
        <taxon>Chiloscyllium</taxon>
    </lineage>
</organism>
<dbReference type="EMBL" id="BEZZ01273190">
    <property type="protein sequence ID" value="GCC49668.1"/>
    <property type="molecule type" value="Genomic_DNA"/>
</dbReference>
<accession>A0A401U449</accession>
<feature type="non-terminal residue" evidence="2">
    <location>
        <position position="97"/>
    </location>
</feature>
<gene>
    <name evidence="2" type="ORF">chiPu_0033819</name>
</gene>